<comment type="caution">
    <text evidence="3">The sequence shown here is derived from an EMBL/GenBank/DDBJ whole genome shotgun (WGS) entry which is preliminary data.</text>
</comment>
<keyword evidence="2" id="KW-0472">Membrane</keyword>
<dbReference type="Gene3D" id="3.40.50.300">
    <property type="entry name" value="P-loop containing nucleotide triphosphate hydrolases"/>
    <property type="match status" value="1"/>
</dbReference>
<keyword evidence="2" id="KW-1133">Transmembrane helix</keyword>
<dbReference type="InterPro" id="IPR027417">
    <property type="entry name" value="P-loop_NTPase"/>
</dbReference>
<evidence type="ECO:0000256" key="1">
    <source>
        <dbReference type="SAM" id="MobiDB-lite"/>
    </source>
</evidence>
<dbReference type="SUPFAM" id="SSF52540">
    <property type="entry name" value="P-loop containing nucleoside triphosphate hydrolases"/>
    <property type="match status" value="1"/>
</dbReference>
<dbReference type="InterPro" id="IPR040632">
    <property type="entry name" value="Sulfotransfer_4"/>
</dbReference>
<protein>
    <submittedName>
        <fullName evidence="3">NAD dependent epimerase/dehydratase</fullName>
    </submittedName>
</protein>
<dbReference type="STRING" id="46835.A0A504Z3J5"/>
<accession>A0A504Z3J5</accession>
<evidence type="ECO:0000256" key="2">
    <source>
        <dbReference type="SAM" id="Phobius"/>
    </source>
</evidence>
<name>A0A504Z3J5_FASGI</name>
<keyword evidence="4" id="KW-1185">Reference proteome</keyword>
<dbReference type="AlphaFoldDB" id="A0A504Z3J5"/>
<feature type="transmembrane region" description="Helical" evidence="2">
    <location>
        <begin position="354"/>
        <end position="374"/>
    </location>
</feature>
<evidence type="ECO:0000313" key="4">
    <source>
        <dbReference type="Proteomes" id="UP000316759"/>
    </source>
</evidence>
<sequence>MQLKSESNPTSATDIIDGATGSANRSTHLSMKAGRRSLYVAGPDHRKRTEKFPSRRGLCTMVVSVPTELTDPTALAQLIHPSADDLIPTVQLNPTSCTTHLTTERHFPTLEVIGAGLMRTGTTSLKCALELLNQTPCYHMSEVTFRLKQPHIRWWMRVLERKRASLSEFGSVLKPGPLFEGLCRFVYRGYSSAVDYPTCIFFQELMALYPNAKVILTLKNPHEWVQSCRATTLSSNLIGHLSWGDRLYYWIKGIRGLPELHHQMFTQTLGSSFDKMTDEELIRAYERWNNHVIATVPRDRLLVFNVNQGWQPLCEFLGKAQPIEGIEFPHLNKRADMAKVVSGFYQKGRWIDRFLILLLLGLLCTFAILTVSRIRVPNAVQ</sequence>
<feature type="region of interest" description="Disordered" evidence="1">
    <location>
        <begin position="1"/>
        <end position="30"/>
    </location>
</feature>
<dbReference type="OrthoDB" id="272681at2759"/>
<dbReference type="PANTHER" id="PTHR36978">
    <property type="entry name" value="P-LOOP CONTAINING NUCLEOTIDE TRIPHOSPHATE HYDROLASE"/>
    <property type="match status" value="1"/>
</dbReference>
<feature type="compositionally biased region" description="Polar residues" evidence="1">
    <location>
        <begin position="1"/>
        <end position="13"/>
    </location>
</feature>
<keyword evidence="2" id="KW-0812">Transmembrane</keyword>
<dbReference type="EMBL" id="SUNJ01004845">
    <property type="protein sequence ID" value="TPP64130.1"/>
    <property type="molecule type" value="Genomic_DNA"/>
</dbReference>
<reference evidence="3 4" key="1">
    <citation type="submission" date="2019-04" db="EMBL/GenBank/DDBJ databases">
        <title>Annotation for the trematode Fasciola gigantica.</title>
        <authorList>
            <person name="Choi Y.-J."/>
        </authorList>
    </citation>
    <scope>NUCLEOTIDE SEQUENCE [LARGE SCALE GENOMIC DNA]</scope>
    <source>
        <strain evidence="3">Uganda_cow_1</strain>
    </source>
</reference>
<dbReference type="Proteomes" id="UP000316759">
    <property type="component" value="Unassembled WGS sequence"/>
</dbReference>
<evidence type="ECO:0000313" key="3">
    <source>
        <dbReference type="EMBL" id="TPP64130.1"/>
    </source>
</evidence>
<dbReference type="PANTHER" id="PTHR36978:SF4">
    <property type="entry name" value="P-LOOP CONTAINING NUCLEOSIDE TRIPHOSPHATE HYDROLASE PROTEIN"/>
    <property type="match status" value="1"/>
</dbReference>
<organism evidence="3 4">
    <name type="scientific">Fasciola gigantica</name>
    <name type="common">Giant liver fluke</name>
    <dbReference type="NCBI Taxonomy" id="46835"/>
    <lineage>
        <taxon>Eukaryota</taxon>
        <taxon>Metazoa</taxon>
        <taxon>Spiralia</taxon>
        <taxon>Lophotrochozoa</taxon>
        <taxon>Platyhelminthes</taxon>
        <taxon>Trematoda</taxon>
        <taxon>Digenea</taxon>
        <taxon>Plagiorchiida</taxon>
        <taxon>Echinostomata</taxon>
        <taxon>Echinostomatoidea</taxon>
        <taxon>Fasciolidae</taxon>
        <taxon>Fasciola</taxon>
    </lineage>
</organism>
<gene>
    <name evidence="3" type="ORF">FGIG_12319</name>
</gene>
<proteinExistence type="predicted"/>
<dbReference type="Pfam" id="PF17784">
    <property type="entry name" value="Sulfotransfer_4"/>
    <property type="match status" value="1"/>
</dbReference>